<keyword evidence="1" id="KW-0812">Transmembrane</keyword>
<dbReference type="InterPro" id="IPR036147">
    <property type="entry name" value="Anti-sigma_E_RseA_N_sf"/>
</dbReference>
<evidence type="ECO:0000256" key="1">
    <source>
        <dbReference type="SAM" id="Phobius"/>
    </source>
</evidence>
<name>A0A1F6TPT5_9PROT</name>
<dbReference type="STRING" id="1817764.A2637_05555"/>
<accession>A0A1F6TPT5</accession>
<dbReference type="AlphaFoldDB" id="A0A1F6TPT5"/>
<protein>
    <recommendedName>
        <fullName evidence="2">Anti sigma-E protein RseA N-terminal domain-containing protein</fullName>
    </recommendedName>
</protein>
<dbReference type="PANTHER" id="PTHR38104:SF1">
    <property type="entry name" value="ANTI-SIGMA-E FACTOR RSEA"/>
    <property type="match status" value="1"/>
</dbReference>
<dbReference type="Pfam" id="PF03872">
    <property type="entry name" value="RseA_N"/>
    <property type="match status" value="1"/>
</dbReference>
<gene>
    <name evidence="3" type="ORF">A2637_05555</name>
</gene>
<dbReference type="InterPro" id="IPR005572">
    <property type="entry name" value="Anti-sigma_E_RseA_N"/>
</dbReference>
<reference evidence="3 4" key="1">
    <citation type="journal article" date="2016" name="Nat. Commun.">
        <title>Thousands of microbial genomes shed light on interconnected biogeochemical processes in an aquifer system.</title>
        <authorList>
            <person name="Anantharaman K."/>
            <person name="Brown C.T."/>
            <person name="Hug L.A."/>
            <person name="Sharon I."/>
            <person name="Castelle C.J."/>
            <person name="Probst A.J."/>
            <person name="Thomas B.C."/>
            <person name="Singh A."/>
            <person name="Wilkins M.J."/>
            <person name="Karaoz U."/>
            <person name="Brodie E.L."/>
            <person name="Williams K.H."/>
            <person name="Hubbard S.S."/>
            <person name="Banfield J.F."/>
        </authorList>
    </citation>
    <scope>NUCLEOTIDE SEQUENCE [LARGE SCALE GENOMIC DNA]</scope>
</reference>
<dbReference type="SUPFAM" id="SSF89069">
    <property type="entry name" value="N-terminal, cytoplasmic domain of anti-sigmaE factor RseA"/>
    <property type="match status" value="1"/>
</dbReference>
<dbReference type="Gene3D" id="1.10.10.880">
    <property type="entry name" value="Anti sigma-E protein RseA, N-terminal domain"/>
    <property type="match status" value="1"/>
</dbReference>
<dbReference type="PANTHER" id="PTHR38104">
    <property type="match status" value="1"/>
</dbReference>
<dbReference type="InterPro" id="IPR052383">
    <property type="entry name" value="Anti-sigma-E_RseA-like"/>
</dbReference>
<dbReference type="GO" id="GO:0016989">
    <property type="term" value="F:sigma factor antagonist activity"/>
    <property type="evidence" value="ECO:0007669"/>
    <property type="project" value="InterPro"/>
</dbReference>
<evidence type="ECO:0000313" key="4">
    <source>
        <dbReference type="Proteomes" id="UP000179360"/>
    </source>
</evidence>
<dbReference type="EMBL" id="MFSY01000028">
    <property type="protein sequence ID" value="OGI47112.1"/>
    <property type="molecule type" value="Genomic_DNA"/>
</dbReference>
<sequence length="168" mass="18245">MKEKLSAFMDNELGELEERRVLAELATDAELRVTWERYHLVRAVIREEGVAPVPGLSERVARQLPDAAPAAAGARVPRPLLRAAAGLALAAAVAAVAIFGLQVLRQPGQPAQLAAGKTPRAETARWNTDRPEHETTLNAYLVEHNEFAPTGMGGMTPYARVVGYDREK</sequence>
<evidence type="ECO:0000313" key="3">
    <source>
        <dbReference type="EMBL" id="OGI47112.1"/>
    </source>
</evidence>
<keyword evidence="1" id="KW-1133">Transmembrane helix</keyword>
<comment type="caution">
    <text evidence="3">The sequence shown here is derived from an EMBL/GenBank/DDBJ whole genome shotgun (WGS) entry which is preliminary data.</text>
</comment>
<keyword evidence="1" id="KW-0472">Membrane</keyword>
<organism evidence="3 4">
    <name type="scientific">Candidatus Muproteobacteria bacterium RIFCSPHIGHO2_01_FULL_65_16</name>
    <dbReference type="NCBI Taxonomy" id="1817764"/>
    <lineage>
        <taxon>Bacteria</taxon>
        <taxon>Pseudomonadati</taxon>
        <taxon>Pseudomonadota</taxon>
        <taxon>Candidatus Muproteobacteria</taxon>
    </lineage>
</organism>
<feature type="domain" description="Anti sigma-E protein RseA N-terminal" evidence="2">
    <location>
        <begin position="2"/>
        <end position="65"/>
    </location>
</feature>
<proteinExistence type="predicted"/>
<feature type="transmembrane region" description="Helical" evidence="1">
    <location>
        <begin position="83"/>
        <end position="104"/>
    </location>
</feature>
<dbReference type="CDD" id="cd16328">
    <property type="entry name" value="RseA_N"/>
    <property type="match status" value="1"/>
</dbReference>
<evidence type="ECO:0000259" key="2">
    <source>
        <dbReference type="Pfam" id="PF03872"/>
    </source>
</evidence>
<dbReference type="Proteomes" id="UP000179360">
    <property type="component" value="Unassembled WGS sequence"/>
</dbReference>